<dbReference type="PROSITE" id="PS51257">
    <property type="entry name" value="PROKAR_LIPOPROTEIN"/>
    <property type="match status" value="1"/>
</dbReference>
<dbReference type="GeneID" id="61924480"/>
<gene>
    <name evidence="2" type="ORF">G4D54_03045</name>
</gene>
<name>A0AAP9MCX5_CLOIN</name>
<evidence type="ECO:0000256" key="1">
    <source>
        <dbReference type="SAM" id="SignalP"/>
    </source>
</evidence>
<keyword evidence="1" id="KW-0732">Signal</keyword>
<organism evidence="2 3">
    <name type="scientific">Clostridium innocuum</name>
    <dbReference type="NCBI Taxonomy" id="1522"/>
    <lineage>
        <taxon>Bacteria</taxon>
        <taxon>Bacillati</taxon>
        <taxon>Bacillota</taxon>
        <taxon>Clostridia</taxon>
        <taxon>Eubacteriales</taxon>
        <taxon>Clostridiaceae</taxon>
        <taxon>Clostridium</taxon>
    </lineage>
</organism>
<dbReference type="EMBL" id="CP048838">
    <property type="protein sequence ID" value="QJA01467.1"/>
    <property type="molecule type" value="Genomic_DNA"/>
</dbReference>
<protein>
    <recommendedName>
        <fullName evidence="4">Lipoprotein</fullName>
    </recommendedName>
</protein>
<evidence type="ECO:0000313" key="3">
    <source>
        <dbReference type="Proteomes" id="UP000503330"/>
    </source>
</evidence>
<accession>A0AAP9MCX5</accession>
<reference evidence="2 3" key="1">
    <citation type="submission" date="2020-02" db="EMBL/GenBank/DDBJ databases">
        <authorList>
            <person name="Kociolek L.K."/>
            <person name="Ozer E.A."/>
        </authorList>
    </citation>
    <scope>NUCLEOTIDE SEQUENCE [LARGE SCALE GENOMIC DNA]</scope>
    <source>
        <strain evidence="2 3">ATCC 14501</strain>
    </source>
</reference>
<feature type="chain" id="PRO_5043015193" description="Lipoprotein" evidence="1">
    <location>
        <begin position="21"/>
        <end position="251"/>
    </location>
</feature>
<dbReference type="RefSeq" id="WP_002607272.1">
    <property type="nucleotide sequence ID" value="NZ_BAAACC010000020.1"/>
</dbReference>
<evidence type="ECO:0000313" key="2">
    <source>
        <dbReference type="EMBL" id="QJA01467.1"/>
    </source>
</evidence>
<proteinExistence type="predicted"/>
<evidence type="ECO:0008006" key="4">
    <source>
        <dbReference type="Google" id="ProtNLM"/>
    </source>
</evidence>
<dbReference type="Proteomes" id="UP000503330">
    <property type="component" value="Chromosome"/>
</dbReference>
<dbReference type="AlphaFoldDB" id="A0AAP9MCX5"/>
<sequence>MKKFLLIIATSLIVTGCASLKNTDQTQIPKTNEKEETIKHYNYRDKISSESIDIATVSADQSIDISDVNQLRDFDSNVFIGTVESIDGCSTTAAENAFNPIPYEYGKISVLKNLKGQTNSNTINFARNGGVISIADYEKNAPKEMIENDDKHRKEAGQEKIDKASTYVELRYENDIILETGKTYLFFMNYVSSTNTYIVNGVQYGTREIYQPSSKSSLFRELPNESTLQVKNNDTGEFESLDEFIDLYFPS</sequence>
<feature type="signal peptide" evidence="1">
    <location>
        <begin position="1"/>
        <end position="20"/>
    </location>
</feature>